<dbReference type="GO" id="GO:0016706">
    <property type="term" value="F:2-oxoglutarate-dependent dioxygenase activity"/>
    <property type="evidence" value="ECO:0007669"/>
    <property type="project" value="TreeGrafter"/>
</dbReference>
<dbReference type="Gene3D" id="2.60.120.650">
    <property type="entry name" value="Cupin"/>
    <property type="match status" value="1"/>
</dbReference>
<reference evidence="3" key="2">
    <citation type="submission" date="2015-08" db="EMBL/GenBank/DDBJ databases">
        <authorList>
            <person name="Babu N.S."/>
            <person name="Beckwith C.J."/>
            <person name="Beseler K.G."/>
            <person name="Brison A."/>
            <person name="Carone J.V."/>
            <person name="Caskin T.P."/>
            <person name="Diamond M."/>
            <person name="Durham M.E."/>
            <person name="Foxe J.M."/>
            <person name="Go M."/>
            <person name="Henderson B.A."/>
            <person name="Jones I.B."/>
            <person name="McGettigan J.A."/>
            <person name="Micheletti S.J."/>
            <person name="Nasrallah M.E."/>
            <person name="Ortiz D."/>
            <person name="Piller C.R."/>
            <person name="Privatt S.R."/>
            <person name="Schneider S.L."/>
            <person name="Sharp S."/>
            <person name="Smith T.C."/>
            <person name="Stanton J.D."/>
            <person name="Ullery H.E."/>
            <person name="Wilson R.J."/>
            <person name="Serrano M.G."/>
            <person name="Buck G."/>
            <person name="Lee V."/>
            <person name="Wang Y."/>
            <person name="Carvalho R."/>
            <person name="Voegtly L."/>
            <person name="Shi R."/>
            <person name="Duckworth R."/>
            <person name="Johnson A."/>
            <person name="Loviza R."/>
            <person name="Walstead R."/>
            <person name="Shah Z."/>
            <person name="Kiflezghi M."/>
            <person name="Wade K."/>
            <person name="Ball S.L."/>
            <person name="Bradley K.W."/>
            <person name="Asai D.J."/>
            <person name="Bowman C.A."/>
            <person name="Russell D.A."/>
            <person name="Pope W.H."/>
            <person name="Jacobs-Sera D."/>
            <person name="Hendrix R.W."/>
            <person name="Hatfull G.F."/>
        </authorList>
    </citation>
    <scope>NUCLEOTIDE SEQUENCE</scope>
</reference>
<dbReference type="InterPro" id="IPR041667">
    <property type="entry name" value="Cupin_8"/>
</dbReference>
<dbReference type="SMART" id="SM00558">
    <property type="entry name" value="JmjC"/>
    <property type="match status" value="1"/>
</dbReference>
<dbReference type="Proteomes" id="UP000279271">
    <property type="component" value="Unassembled WGS sequence"/>
</dbReference>
<dbReference type="RefSeq" id="XP_011399764.1">
    <property type="nucleotide sequence ID" value="XM_011401462.1"/>
</dbReference>
<dbReference type="GO" id="GO:0005737">
    <property type="term" value="C:cytoplasm"/>
    <property type="evidence" value="ECO:0007669"/>
    <property type="project" value="TreeGrafter"/>
</dbReference>
<dbReference type="InterPro" id="IPR003347">
    <property type="entry name" value="JmjC_dom"/>
</dbReference>
<sequence length="387" mass="43284">MMSTSHPEPAAPVATPVVDARELTYEGFVNDYMAVGEPVIVRGLTDDWAAVREWVTPEGLPDLDFLVRKFGHSRICVSDCSQASEYGAQPAEIMSLAEYVSWWRRPDREGVLYLKDWHFAAEHPEYQAYTCPPIFMDDWLNEWHDVLRHGQPACNGDGSSPAPPAASRSSLVTSDYRFVYLGPEGSSTPLHHDVLMSHSWSVNIAGVKHWTLVPPSHTEHMYRPGTKQLARTLHGPSGEGWPGLAQARQAAREFIQQPGDAIFVPSGWHHEVLNASPALSINHNWINEHAMPHLWRLLTEETAAAEALIEDCRGLCSPREFQGLVARNVEANLGLGWAGVREMLRCACRSTEGHEGVGANAWPWMQRRSEAVQAWLSRPEWDVHVDP</sequence>
<protein>
    <submittedName>
        <fullName evidence="4">JmjC domain-containing protein 4</fullName>
    </submittedName>
</protein>
<gene>
    <name evidence="5" type="ORF">APUTEX25_005794</name>
    <name evidence="4" type="ORF">F751_0748</name>
    <name evidence="3" type="ORF">g.101167</name>
</gene>
<dbReference type="GO" id="GO:0043565">
    <property type="term" value="F:sequence-specific DNA binding"/>
    <property type="evidence" value="ECO:0007669"/>
    <property type="project" value="TreeGrafter"/>
</dbReference>
<dbReference type="EMBL" id="KL662135">
    <property type="protein sequence ID" value="KFM26816.1"/>
    <property type="molecule type" value="Genomic_DNA"/>
</dbReference>
<comment type="similarity">
    <text evidence="1">Belongs to the JARID1 histone demethylase family.</text>
</comment>
<evidence type="ECO:0000313" key="4">
    <source>
        <dbReference type="EMBL" id="KFM26816.1"/>
    </source>
</evidence>
<dbReference type="InterPro" id="IPR050910">
    <property type="entry name" value="JMJD6_ArgDemeth/LysHydrox"/>
</dbReference>
<dbReference type="OrthoDB" id="424465at2759"/>
<proteinExistence type="inferred from homology"/>
<keyword evidence="6" id="KW-1185">Reference proteome</keyword>
<dbReference type="KEGG" id="apro:F751_0748"/>
<evidence type="ECO:0000313" key="6">
    <source>
        <dbReference type="Proteomes" id="UP000028924"/>
    </source>
</evidence>
<dbReference type="PROSITE" id="PS51184">
    <property type="entry name" value="JMJC"/>
    <property type="match status" value="1"/>
</dbReference>
<feature type="domain" description="JmjC" evidence="2">
    <location>
        <begin position="131"/>
        <end position="302"/>
    </location>
</feature>
<dbReference type="STRING" id="3075.A0A087SM62"/>
<evidence type="ECO:0000313" key="5">
    <source>
        <dbReference type="EMBL" id="RMZ55753.1"/>
    </source>
</evidence>
<reference evidence="5" key="4">
    <citation type="submission" date="2018-10" db="EMBL/GenBank/DDBJ databases">
        <authorList>
            <person name="Hovde B."/>
            <person name="Zhang X."/>
        </authorList>
    </citation>
    <scope>NUCLEOTIDE SEQUENCE [LARGE SCALE GENOMIC DNA]</scope>
    <source>
        <strain evidence="5">UTEX 25</strain>
    </source>
</reference>
<evidence type="ECO:0000259" key="2">
    <source>
        <dbReference type="PROSITE" id="PS51184"/>
    </source>
</evidence>
<organism evidence="4 6">
    <name type="scientific">Auxenochlorella protothecoides</name>
    <name type="common">Green microalga</name>
    <name type="synonym">Chlorella protothecoides</name>
    <dbReference type="NCBI Taxonomy" id="3075"/>
    <lineage>
        <taxon>Eukaryota</taxon>
        <taxon>Viridiplantae</taxon>
        <taxon>Chlorophyta</taxon>
        <taxon>core chlorophytes</taxon>
        <taxon>Trebouxiophyceae</taxon>
        <taxon>Chlorellales</taxon>
        <taxon>Chlorellaceae</taxon>
        <taxon>Auxenochlorella</taxon>
    </lineage>
</organism>
<reference evidence="7" key="3">
    <citation type="journal article" date="2018" name="Algal Res.">
        <title>Characterization of plant carbon substrate utilization by Auxenochlorella protothecoides.</title>
        <authorList>
            <person name="Vogler B.W."/>
            <person name="Starkenburg S.R."/>
            <person name="Sudasinghe N."/>
            <person name="Schambach J.Y."/>
            <person name="Rollin J.A."/>
            <person name="Pattathil S."/>
            <person name="Barry A.N."/>
        </authorList>
    </citation>
    <scope>NUCLEOTIDE SEQUENCE [LARGE SCALE GENOMIC DNA]</scope>
    <source>
        <strain evidence="7">UTEX 25</strain>
    </source>
</reference>
<dbReference type="Proteomes" id="UP000028924">
    <property type="component" value="Unassembled WGS sequence"/>
</dbReference>
<dbReference type="EMBL" id="GDKF01010408">
    <property type="protein sequence ID" value="JAT68214.1"/>
    <property type="molecule type" value="Transcribed_RNA"/>
</dbReference>
<dbReference type="PANTHER" id="PTHR12480:SF6">
    <property type="entry name" value="2-OXOGLUTARATE AND IRON-DEPENDENT OXYGENASE JMJD4"/>
    <property type="match status" value="1"/>
</dbReference>
<dbReference type="AlphaFoldDB" id="A0A087SM62"/>
<reference evidence="5" key="5">
    <citation type="submission" date="2018-11" db="EMBL/GenBank/DDBJ databases">
        <title>Characterization of plant carbon substrate utilization by Auxenochlorella protothecoides.</title>
        <authorList>
            <person name="Vogler B.W."/>
            <person name="Starkenburg S.R."/>
            <person name="Sudasinghe N."/>
            <person name="Schambach J.Y."/>
            <person name="Rollin J.A."/>
            <person name="Pattathil S."/>
            <person name="Barry A.N."/>
        </authorList>
    </citation>
    <scope>NUCLEOTIDE SEQUENCE [LARGE SCALE GENOMIC DNA]</scope>
    <source>
        <strain evidence="5">UTEX 25</strain>
    </source>
</reference>
<name>A0A087SM62_AUXPR</name>
<dbReference type="EMBL" id="QOKY01000159">
    <property type="protein sequence ID" value="RMZ55753.1"/>
    <property type="molecule type" value="Genomic_DNA"/>
</dbReference>
<evidence type="ECO:0000256" key="1">
    <source>
        <dbReference type="ARBA" id="ARBA00006801"/>
    </source>
</evidence>
<dbReference type="GeneID" id="23612139"/>
<dbReference type="PANTHER" id="PTHR12480">
    <property type="entry name" value="ARGININE DEMETHYLASE AND LYSYL-HYDROXYLASE JMJD"/>
    <property type="match status" value="1"/>
</dbReference>
<dbReference type="SUPFAM" id="SSF51197">
    <property type="entry name" value="Clavaminate synthase-like"/>
    <property type="match status" value="1"/>
</dbReference>
<accession>A0A087SM62</accession>
<reference evidence="4 6" key="1">
    <citation type="journal article" date="2014" name="BMC Genomics">
        <title>Oil accumulation mechanisms of the oleaginous microalga Chlorella protothecoides revealed through its genome, transcriptomes, and proteomes.</title>
        <authorList>
            <person name="Gao C."/>
            <person name="Wang Y."/>
            <person name="Shen Y."/>
            <person name="Yan D."/>
            <person name="He X."/>
            <person name="Dai J."/>
            <person name="Wu Q."/>
        </authorList>
    </citation>
    <scope>NUCLEOTIDE SEQUENCE [LARGE SCALE GENOMIC DNA]</scope>
    <source>
        <strain evidence="4 6">0710</strain>
    </source>
</reference>
<evidence type="ECO:0000313" key="3">
    <source>
        <dbReference type="EMBL" id="JAT68214.1"/>
    </source>
</evidence>
<dbReference type="Pfam" id="PF13621">
    <property type="entry name" value="Cupin_8"/>
    <property type="match status" value="1"/>
</dbReference>
<dbReference type="GO" id="GO:0005634">
    <property type="term" value="C:nucleus"/>
    <property type="evidence" value="ECO:0007669"/>
    <property type="project" value="TreeGrafter"/>
</dbReference>
<evidence type="ECO:0000313" key="7">
    <source>
        <dbReference type="Proteomes" id="UP000279271"/>
    </source>
</evidence>
<dbReference type="GO" id="GO:0045905">
    <property type="term" value="P:positive regulation of translational termination"/>
    <property type="evidence" value="ECO:0007669"/>
    <property type="project" value="TreeGrafter"/>
</dbReference>
<dbReference type="eggNOG" id="KOG2131">
    <property type="taxonomic scope" value="Eukaryota"/>
</dbReference>